<proteinExistence type="predicted"/>
<organism evidence="1 2">
    <name type="scientific">Klebsiella michiganensis</name>
    <dbReference type="NCBI Taxonomy" id="1134687"/>
    <lineage>
        <taxon>Bacteria</taxon>
        <taxon>Pseudomonadati</taxon>
        <taxon>Pseudomonadota</taxon>
        <taxon>Gammaproteobacteria</taxon>
        <taxon>Enterobacterales</taxon>
        <taxon>Enterobacteriaceae</taxon>
        <taxon>Klebsiella/Raoultella group</taxon>
        <taxon>Klebsiella</taxon>
    </lineage>
</organism>
<dbReference type="AlphaFoldDB" id="A0A2J5A232"/>
<name>A0A2J5A232_9ENTR</name>
<protein>
    <submittedName>
        <fullName evidence="1">Uncharacterized protein</fullName>
    </submittedName>
</protein>
<reference evidence="1 2" key="1">
    <citation type="submission" date="2017-11" db="EMBL/GenBank/DDBJ databases">
        <authorList>
            <person name="Han C.G."/>
        </authorList>
    </citation>
    <scope>NUCLEOTIDE SEQUENCE [LARGE SCALE GENOMIC DNA]</scope>
    <source>
        <strain evidence="1 2">A2</strain>
    </source>
</reference>
<sequence>MLIKRTVTTREQVTFNGTVRERTATHIAADAHGYVTLCTSGHNIKRDDNNEIIVDFEILNENQFPVTCKTCFILWHAVSSFNISDFMPEEEKSDFKDTDLIKIKL</sequence>
<dbReference type="Proteomes" id="UP000234661">
    <property type="component" value="Unassembled WGS sequence"/>
</dbReference>
<gene>
    <name evidence="1" type="ORF">CWM85_00950</name>
</gene>
<evidence type="ECO:0000313" key="1">
    <source>
        <dbReference type="EMBL" id="PLM69298.1"/>
    </source>
</evidence>
<comment type="caution">
    <text evidence="1">The sequence shown here is derived from an EMBL/GenBank/DDBJ whole genome shotgun (WGS) entry which is preliminary data.</text>
</comment>
<reference evidence="1 2" key="2">
    <citation type="submission" date="2018-01" db="EMBL/GenBank/DDBJ databases">
        <title>Genomic study of Klebsiella pneumoniae.</title>
        <authorList>
            <person name="Yang Y."/>
            <person name="Bicalho R."/>
        </authorList>
    </citation>
    <scope>NUCLEOTIDE SEQUENCE [LARGE SCALE GENOMIC DNA]</scope>
    <source>
        <strain evidence="1 2">A2</strain>
    </source>
</reference>
<evidence type="ECO:0000313" key="2">
    <source>
        <dbReference type="Proteomes" id="UP000234661"/>
    </source>
</evidence>
<accession>A0A2J5A232</accession>
<dbReference type="EMBL" id="PIET01000004">
    <property type="protein sequence ID" value="PLM69298.1"/>
    <property type="molecule type" value="Genomic_DNA"/>
</dbReference>